<comment type="caution">
    <text evidence="2">The sequence shown here is derived from an EMBL/GenBank/DDBJ whole genome shotgun (WGS) entry which is preliminary data.</text>
</comment>
<dbReference type="Proteomes" id="UP000003113">
    <property type="component" value="Unassembled WGS sequence"/>
</dbReference>
<accession>H0F9Z3</accession>
<dbReference type="EMBL" id="AGUF01000057">
    <property type="protein sequence ID" value="EHK64800.1"/>
    <property type="molecule type" value="Genomic_DNA"/>
</dbReference>
<evidence type="ECO:0000313" key="2">
    <source>
        <dbReference type="EMBL" id="EHK64800.1"/>
    </source>
</evidence>
<dbReference type="AlphaFoldDB" id="H0F9Z3"/>
<reference evidence="2 3" key="1">
    <citation type="journal article" date="2012" name="J. Bacteriol.">
        <title>Genome sequence of the highly efficient arsenite-oxidizing bacterium Achromobacter arsenitoxydans SY8.</title>
        <authorList>
            <person name="Li X."/>
            <person name="Hu Y."/>
            <person name="Gong J."/>
            <person name="Lin Y."/>
            <person name="Johnstone L."/>
            <person name="Rensing C."/>
            <person name="Wang G."/>
        </authorList>
    </citation>
    <scope>NUCLEOTIDE SEQUENCE [LARGE SCALE GENOMIC DNA]</scope>
    <source>
        <strain evidence="2 3">SY8</strain>
    </source>
</reference>
<proteinExistence type="predicted"/>
<dbReference type="STRING" id="477184.KYC_18355"/>
<sequence>MGSATTSAKPAPQPAAPAKPVDKVQIGPLDV</sequence>
<evidence type="ECO:0000313" key="3">
    <source>
        <dbReference type="Proteomes" id="UP000003113"/>
    </source>
</evidence>
<gene>
    <name evidence="2" type="ORF">KYC_18355</name>
</gene>
<keyword evidence="3" id="KW-1185">Reference proteome</keyword>
<organism evidence="2 3">
    <name type="scientific">Achromobacter arsenitoxydans SY8</name>
    <dbReference type="NCBI Taxonomy" id="477184"/>
    <lineage>
        <taxon>Bacteria</taxon>
        <taxon>Pseudomonadati</taxon>
        <taxon>Pseudomonadota</taxon>
        <taxon>Betaproteobacteria</taxon>
        <taxon>Burkholderiales</taxon>
        <taxon>Alcaligenaceae</taxon>
        <taxon>Achromobacter</taxon>
    </lineage>
</organism>
<protein>
    <submittedName>
        <fullName evidence="2">Uncharacterized protein</fullName>
    </submittedName>
</protein>
<evidence type="ECO:0000256" key="1">
    <source>
        <dbReference type="SAM" id="MobiDB-lite"/>
    </source>
</evidence>
<feature type="region of interest" description="Disordered" evidence="1">
    <location>
        <begin position="1"/>
        <end position="31"/>
    </location>
</feature>
<name>H0F9Z3_9BURK</name>